<sequence length="76" mass="8682">MVLMMRRSGGLVEGIPGLLGWKGGWIRRIGILGSRRFGMRRRARLRGRKGIWMRWMFSVVDISTSCPLVGRSYSCP</sequence>
<gene>
    <name evidence="1" type="ORF">BDN72DRAFT_410422</name>
</gene>
<dbReference type="EMBL" id="ML208293">
    <property type="protein sequence ID" value="TFK71836.1"/>
    <property type="molecule type" value="Genomic_DNA"/>
</dbReference>
<evidence type="ECO:0000313" key="1">
    <source>
        <dbReference type="EMBL" id="TFK71836.1"/>
    </source>
</evidence>
<name>A0ACD3B2M6_9AGAR</name>
<keyword evidence="2" id="KW-1185">Reference proteome</keyword>
<accession>A0ACD3B2M6</accession>
<reference evidence="1 2" key="1">
    <citation type="journal article" date="2019" name="Nat. Ecol. Evol.">
        <title>Megaphylogeny resolves global patterns of mushroom evolution.</title>
        <authorList>
            <person name="Varga T."/>
            <person name="Krizsan K."/>
            <person name="Foldi C."/>
            <person name="Dima B."/>
            <person name="Sanchez-Garcia M."/>
            <person name="Sanchez-Ramirez S."/>
            <person name="Szollosi G.J."/>
            <person name="Szarkandi J.G."/>
            <person name="Papp V."/>
            <person name="Albert L."/>
            <person name="Andreopoulos W."/>
            <person name="Angelini C."/>
            <person name="Antonin V."/>
            <person name="Barry K.W."/>
            <person name="Bougher N.L."/>
            <person name="Buchanan P."/>
            <person name="Buyck B."/>
            <person name="Bense V."/>
            <person name="Catcheside P."/>
            <person name="Chovatia M."/>
            <person name="Cooper J."/>
            <person name="Damon W."/>
            <person name="Desjardin D."/>
            <person name="Finy P."/>
            <person name="Geml J."/>
            <person name="Haridas S."/>
            <person name="Hughes K."/>
            <person name="Justo A."/>
            <person name="Karasinski D."/>
            <person name="Kautmanova I."/>
            <person name="Kiss B."/>
            <person name="Kocsube S."/>
            <person name="Kotiranta H."/>
            <person name="LaButti K.M."/>
            <person name="Lechner B.E."/>
            <person name="Liimatainen K."/>
            <person name="Lipzen A."/>
            <person name="Lukacs Z."/>
            <person name="Mihaltcheva S."/>
            <person name="Morgado L.N."/>
            <person name="Niskanen T."/>
            <person name="Noordeloos M.E."/>
            <person name="Ohm R.A."/>
            <person name="Ortiz-Santana B."/>
            <person name="Ovrebo C."/>
            <person name="Racz N."/>
            <person name="Riley R."/>
            <person name="Savchenko A."/>
            <person name="Shiryaev A."/>
            <person name="Soop K."/>
            <person name="Spirin V."/>
            <person name="Szebenyi C."/>
            <person name="Tomsovsky M."/>
            <person name="Tulloss R.E."/>
            <person name="Uehling J."/>
            <person name="Grigoriev I.V."/>
            <person name="Vagvolgyi C."/>
            <person name="Papp T."/>
            <person name="Martin F.M."/>
            <person name="Miettinen O."/>
            <person name="Hibbett D.S."/>
            <person name="Nagy L.G."/>
        </authorList>
    </citation>
    <scope>NUCLEOTIDE SEQUENCE [LARGE SCALE GENOMIC DNA]</scope>
    <source>
        <strain evidence="1 2">NL-1719</strain>
    </source>
</reference>
<protein>
    <submittedName>
        <fullName evidence="1">Uncharacterized protein</fullName>
    </submittedName>
</protein>
<proteinExistence type="predicted"/>
<organism evidence="1 2">
    <name type="scientific">Pluteus cervinus</name>
    <dbReference type="NCBI Taxonomy" id="181527"/>
    <lineage>
        <taxon>Eukaryota</taxon>
        <taxon>Fungi</taxon>
        <taxon>Dikarya</taxon>
        <taxon>Basidiomycota</taxon>
        <taxon>Agaricomycotina</taxon>
        <taxon>Agaricomycetes</taxon>
        <taxon>Agaricomycetidae</taxon>
        <taxon>Agaricales</taxon>
        <taxon>Pluteineae</taxon>
        <taxon>Pluteaceae</taxon>
        <taxon>Pluteus</taxon>
    </lineage>
</organism>
<dbReference type="Proteomes" id="UP000308600">
    <property type="component" value="Unassembled WGS sequence"/>
</dbReference>
<evidence type="ECO:0000313" key="2">
    <source>
        <dbReference type="Proteomes" id="UP000308600"/>
    </source>
</evidence>